<gene>
    <name evidence="1" type="ORF">UFOVP338_23</name>
</gene>
<dbReference type="InterPro" id="IPR023366">
    <property type="entry name" value="ATP_synth_asu-like_sf"/>
</dbReference>
<name>A0A6J5LX66_9CAUD</name>
<protein>
    <submittedName>
        <fullName evidence="1">Uncharacterized protein</fullName>
    </submittedName>
</protein>
<evidence type="ECO:0000313" key="1">
    <source>
        <dbReference type="EMBL" id="CAB4139214.1"/>
    </source>
</evidence>
<sequence>MPFFNTQLNPLLDGILNGSNFVGLLTNLGTYASGSGFVEVTGGSYVRVATNPAFPASSGNATTDSKGFYRLTNNADLAFIKATATWGTVVGYGIFDASTAGNLLGAFPLTDVPVDATYSQTATTVTVTKTGHGLTTGNQVEIRNRTGSVVAGIFTITVVDANTFTYTAGASLSTTGGCTYGLLRSTTIATGDVGVFSVGNLSLGVK</sequence>
<organism evidence="1">
    <name type="scientific">uncultured Caudovirales phage</name>
    <dbReference type="NCBI Taxonomy" id="2100421"/>
    <lineage>
        <taxon>Viruses</taxon>
        <taxon>Duplodnaviria</taxon>
        <taxon>Heunggongvirae</taxon>
        <taxon>Uroviricota</taxon>
        <taxon>Caudoviricetes</taxon>
        <taxon>Peduoviridae</taxon>
        <taxon>Maltschvirus</taxon>
        <taxon>Maltschvirus maltsch</taxon>
    </lineage>
</organism>
<dbReference type="Gene3D" id="2.40.30.20">
    <property type="match status" value="1"/>
</dbReference>
<reference evidence="1" key="1">
    <citation type="submission" date="2020-04" db="EMBL/GenBank/DDBJ databases">
        <authorList>
            <person name="Chiriac C."/>
            <person name="Salcher M."/>
            <person name="Ghai R."/>
            <person name="Kavagutti S V."/>
        </authorList>
    </citation>
    <scope>NUCLEOTIDE SEQUENCE</scope>
</reference>
<dbReference type="InterPro" id="IPR056908">
    <property type="entry name" value="Gp80-like"/>
</dbReference>
<proteinExistence type="predicted"/>
<dbReference type="Pfam" id="PF23140">
    <property type="entry name" value="Gp80"/>
    <property type="match status" value="1"/>
</dbReference>
<dbReference type="EMBL" id="LR796351">
    <property type="protein sequence ID" value="CAB4139214.1"/>
    <property type="molecule type" value="Genomic_DNA"/>
</dbReference>
<accession>A0A6J5LX66</accession>